<feature type="transmembrane region" description="Helical" evidence="6">
    <location>
        <begin position="307"/>
        <end position="325"/>
    </location>
</feature>
<feature type="transmembrane region" description="Helical" evidence="6">
    <location>
        <begin position="40"/>
        <end position="61"/>
    </location>
</feature>
<evidence type="ECO:0008006" key="8">
    <source>
        <dbReference type="Google" id="ProtNLM"/>
    </source>
</evidence>
<protein>
    <recommendedName>
        <fullName evidence="8">ABC transporter permease</fullName>
    </recommendedName>
</protein>
<gene>
    <name evidence="7" type="ORF">METZ01_LOCUS75436</name>
</gene>
<name>A0A381U2X2_9ZZZZ</name>
<accession>A0A381U2X2</accession>
<feature type="transmembrane region" description="Helical" evidence="6">
    <location>
        <begin position="232"/>
        <end position="252"/>
    </location>
</feature>
<keyword evidence="5 6" id="KW-0472">Membrane</keyword>
<dbReference type="GO" id="GO:0022857">
    <property type="term" value="F:transmembrane transporter activity"/>
    <property type="evidence" value="ECO:0007669"/>
    <property type="project" value="InterPro"/>
</dbReference>
<dbReference type="PANTHER" id="PTHR32196">
    <property type="entry name" value="ABC TRANSPORTER PERMEASE PROTEIN YPHD-RELATED-RELATED"/>
    <property type="match status" value="1"/>
</dbReference>
<feature type="transmembrane region" description="Helical" evidence="6">
    <location>
        <begin position="129"/>
        <end position="147"/>
    </location>
</feature>
<dbReference type="EMBL" id="UINC01005635">
    <property type="protein sequence ID" value="SVA22582.1"/>
    <property type="molecule type" value="Genomic_DNA"/>
</dbReference>
<proteinExistence type="predicted"/>
<evidence type="ECO:0000256" key="3">
    <source>
        <dbReference type="ARBA" id="ARBA00022692"/>
    </source>
</evidence>
<evidence type="ECO:0000313" key="7">
    <source>
        <dbReference type="EMBL" id="SVA22582.1"/>
    </source>
</evidence>
<evidence type="ECO:0000256" key="1">
    <source>
        <dbReference type="ARBA" id="ARBA00004651"/>
    </source>
</evidence>
<feature type="transmembrane region" description="Helical" evidence="6">
    <location>
        <begin position="7"/>
        <end position="28"/>
    </location>
</feature>
<evidence type="ECO:0000256" key="2">
    <source>
        <dbReference type="ARBA" id="ARBA00022475"/>
    </source>
</evidence>
<keyword evidence="2" id="KW-1003">Cell membrane</keyword>
<sequence length="345" mass="37280">MSKYDRLLFLIDHLIWAILIIVFVFFIFQSEHFLTERNISNIMAAAAVLGVLVAGQTFVLISGNFDLSTESTLGMAALFGIWMIVPAGVPTNGNGILMNPYLSIILTLSMGAAIGYAIGCLITHGKMHNFIVTLASLIIIRGLMMAFTEGAPVSGFNNPRADVFYWLGHEKAFKVPGFGNIFVAVIATGLIYFICHLILKHHKFGRELYAIGGNREAAAALGINVDRRIRQVYLLSGLLAALAGWMLAGRVVSVQSNLGEGFIFTVFAGAVIGGVSLQGGRGTMLGALGGVLLLSTIDRGLNLMHVSVFWIKVIQGTIILIAMLLDAQRVRLRELSNIATSEKKL</sequence>
<dbReference type="GO" id="GO:0005886">
    <property type="term" value="C:plasma membrane"/>
    <property type="evidence" value="ECO:0007669"/>
    <property type="project" value="UniProtKB-SubCell"/>
</dbReference>
<evidence type="ECO:0000256" key="6">
    <source>
        <dbReference type="SAM" id="Phobius"/>
    </source>
</evidence>
<evidence type="ECO:0000256" key="4">
    <source>
        <dbReference type="ARBA" id="ARBA00022989"/>
    </source>
</evidence>
<feature type="transmembrane region" description="Helical" evidence="6">
    <location>
        <begin position="284"/>
        <end position="301"/>
    </location>
</feature>
<dbReference type="Pfam" id="PF02653">
    <property type="entry name" value="BPD_transp_2"/>
    <property type="match status" value="1"/>
</dbReference>
<feature type="transmembrane region" description="Helical" evidence="6">
    <location>
        <begin position="101"/>
        <end position="122"/>
    </location>
</feature>
<dbReference type="PANTHER" id="PTHR32196:SF72">
    <property type="entry name" value="RIBOSE IMPORT PERMEASE PROTEIN RBSC"/>
    <property type="match status" value="1"/>
</dbReference>
<dbReference type="AlphaFoldDB" id="A0A381U2X2"/>
<comment type="subcellular location">
    <subcellularLocation>
        <location evidence="1">Cell membrane</location>
        <topology evidence="1">Multi-pass membrane protein</topology>
    </subcellularLocation>
</comment>
<organism evidence="7">
    <name type="scientific">marine metagenome</name>
    <dbReference type="NCBI Taxonomy" id="408172"/>
    <lineage>
        <taxon>unclassified sequences</taxon>
        <taxon>metagenomes</taxon>
        <taxon>ecological metagenomes</taxon>
    </lineage>
</organism>
<dbReference type="InterPro" id="IPR001851">
    <property type="entry name" value="ABC_transp_permease"/>
</dbReference>
<reference evidence="7" key="1">
    <citation type="submission" date="2018-05" db="EMBL/GenBank/DDBJ databases">
        <authorList>
            <person name="Lanie J.A."/>
            <person name="Ng W.-L."/>
            <person name="Kazmierczak K.M."/>
            <person name="Andrzejewski T.M."/>
            <person name="Davidsen T.M."/>
            <person name="Wayne K.J."/>
            <person name="Tettelin H."/>
            <person name="Glass J.I."/>
            <person name="Rusch D."/>
            <person name="Podicherti R."/>
            <person name="Tsui H.-C.T."/>
            <person name="Winkler M.E."/>
        </authorList>
    </citation>
    <scope>NUCLEOTIDE SEQUENCE</scope>
</reference>
<keyword evidence="4 6" id="KW-1133">Transmembrane helix</keyword>
<feature type="transmembrane region" description="Helical" evidence="6">
    <location>
        <begin position="258"/>
        <end position="277"/>
    </location>
</feature>
<dbReference type="CDD" id="cd06579">
    <property type="entry name" value="TM_PBP1_transp_AraH_like"/>
    <property type="match status" value="1"/>
</dbReference>
<keyword evidence="3 6" id="KW-0812">Transmembrane</keyword>
<feature type="transmembrane region" description="Helical" evidence="6">
    <location>
        <begin position="177"/>
        <end position="199"/>
    </location>
</feature>
<evidence type="ECO:0000256" key="5">
    <source>
        <dbReference type="ARBA" id="ARBA00023136"/>
    </source>
</evidence>
<feature type="transmembrane region" description="Helical" evidence="6">
    <location>
        <begin position="73"/>
        <end position="89"/>
    </location>
</feature>